<feature type="coiled-coil region" evidence="2">
    <location>
        <begin position="198"/>
        <end position="253"/>
    </location>
</feature>
<evidence type="ECO:0000256" key="2">
    <source>
        <dbReference type="SAM" id="Coils"/>
    </source>
</evidence>
<reference evidence="5 6" key="1">
    <citation type="submission" date="2018-04" db="EMBL/GenBank/DDBJ databases">
        <title>The genome of golden apple snail Pomacea canaliculata provides insight into stress tolerance and invasive adaptation.</title>
        <authorList>
            <person name="Liu C."/>
            <person name="Liu B."/>
            <person name="Ren Y."/>
            <person name="Zhang Y."/>
            <person name="Wang H."/>
            <person name="Li S."/>
            <person name="Jiang F."/>
            <person name="Yin L."/>
            <person name="Zhang G."/>
            <person name="Qian W."/>
            <person name="Fan W."/>
        </authorList>
    </citation>
    <scope>NUCLEOTIDE SEQUENCE [LARGE SCALE GENOMIC DNA]</scope>
    <source>
        <strain evidence="5">SZHN2017</strain>
        <tissue evidence="5">Muscle</tissue>
    </source>
</reference>
<keyword evidence="6" id="KW-1185">Reference proteome</keyword>
<feature type="domain" description="Trichohyalin-plectin-homology" evidence="4">
    <location>
        <begin position="133"/>
        <end position="468"/>
    </location>
</feature>
<evidence type="ECO:0000259" key="4">
    <source>
        <dbReference type="Pfam" id="PF13868"/>
    </source>
</evidence>
<organism evidence="5 6">
    <name type="scientific">Pomacea canaliculata</name>
    <name type="common">Golden apple snail</name>
    <dbReference type="NCBI Taxonomy" id="400727"/>
    <lineage>
        <taxon>Eukaryota</taxon>
        <taxon>Metazoa</taxon>
        <taxon>Spiralia</taxon>
        <taxon>Lophotrochozoa</taxon>
        <taxon>Mollusca</taxon>
        <taxon>Gastropoda</taxon>
        <taxon>Caenogastropoda</taxon>
        <taxon>Architaenioglossa</taxon>
        <taxon>Ampullarioidea</taxon>
        <taxon>Ampullariidae</taxon>
        <taxon>Pomacea</taxon>
    </lineage>
</organism>
<comment type="caution">
    <text evidence="5">The sequence shown here is derived from an EMBL/GenBank/DDBJ whole genome shotgun (WGS) entry which is preliminary data.</text>
</comment>
<dbReference type="InterPro" id="IPR043597">
    <property type="entry name" value="TPH_dom"/>
</dbReference>
<evidence type="ECO:0000256" key="3">
    <source>
        <dbReference type="SAM" id="MobiDB-lite"/>
    </source>
</evidence>
<proteinExistence type="predicted"/>
<feature type="region of interest" description="Disordered" evidence="3">
    <location>
        <begin position="1"/>
        <end position="26"/>
    </location>
</feature>
<feature type="coiled-coil region" evidence="2">
    <location>
        <begin position="44"/>
        <end position="173"/>
    </location>
</feature>
<gene>
    <name evidence="5" type="ORF">C0Q70_09177</name>
</gene>
<sequence>MHGRRKGNARATPELPQAPGGMILPDGTDLRQMTVLSKAEWLRIQEELNRRHIEEEQLKRIRNEREEQKKRSKEMVKNWSNTFYGQSQQRLEARKAREAKEEEEKRLIDIEEAKFQAEKRKAAIEKAKTQQYYQTDRVKNFHSALILTEVLKEREAQIELAHLKAKASEGEEEEWLNQMNKEHEYAMQKEHSAAFRRMQAARDNQEFVKKQIREHLKQKDLVDAENIAEGEELKRLTIAYEVEKERLKNLKLDEQMQTNHENTRQIEDVKKMNDLKAMREEEEDEECRIFAAAKRKMMKLSSEREKEIYLNKQRRLDRIREKLAAQMKQKISDEDERIERVLREEEEKYIETEKEKETKLRKTLQDIAEHRSKQMLEMEEKKKQARKEELEGVELRKAADEIFRRNEMEKMERYLEDNKKNKEYLFLQMNERKANDEAERDLSMDKANQELMKKEEEQFQEYARKVITHCEQGGRNVYPLRKAAVEGIGGGLGPVLPGRGGIRPSYMVQDVSGRQMPHYQRSTTEDVKKLIGGKTATKIRLGFVW</sequence>
<dbReference type="GO" id="GO:0005879">
    <property type="term" value="C:axonemal microtubule"/>
    <property type="evidence" value="ECO:0007669"/>
    <property type="project" value="TreeGrafter"/>
</dbReference>
<evidence type="ECO:0000313" key="6">
    <source>
        <dbReference type="Proteomes" id="UP000245119"/>
    </source>
</evidence>
<dbReference type="Proteomes" id="UP000245119">
    <property type="component" value="Linkage Group LG5"/>
</dbReference>
<accession>A0A2T7P925</accession>
<dbReference type="STRING" id="400727.A0A2T7P925"/>
<evidence type="ECO:0000313" key="5">
    <source>
        <dbReference type="EMBL" id="PVD29918.1"/>
    </source>
</evidence>
<dbReference type="Pfam" id="PF13868">
    <property type="entry name" value="TPH"/>
    <property type="match status" value="1"/>
</dbReference>
<dbReference type="InterPro" id="IPR039986">
    <property type="entry name" value="CFAP210"/>
</dbReference>
<keyword evidence="1 2" id="KW-0175">Coiled coil</keyword>
<dbReference type="PANTHER" id="PTHR28663:SF1">
    <property type="entry name" value="CILIA- AND FLAGELLA- ASSOCIATED PROTEIN 210"/>
    <property type="match status" value="1"/>
</dbReference>
<evidence type="ECO:0000256" key="1">
    <source>
        <dbReference type="ARBA" id="ARBA00023054"/>
    </source>
</evidence>
<dbReference type="PANTHER" id="PTHR28663">
    <property type="entry name" value="COILED-COIL DOMAIN-CONTAINING PROTEIN 173"/>
    <property type="match status" value="1"/>
</dbReference>
<dbReference type="EMBL" id="PZQS01000005">
    <property type="protein sequence ID" value="PVD29918.1"/>
    <property type="molecule type" value="Genomic_DNA"/>
</dbReference>
<name>A0A2T7P925_POMCA</name>
<feature type="coiled-coil region" evidence="2">
    <location>
        <begin position="309"/>
        <end position="398"/>
    </location>
</feature>
<dbReference type="AlphaFoldDB" id="A0A2T7P925"/>
<dbReference type="OrthoDB" id="331765at2759"/>
<protein>
    <recommendedName>
        <fullName evidence="4">Trichohyalin-plectin-homology domain-containing protein</fullName>
    </recommendedName>
</protein>